<dbReference type="Gene3D" id="2.40.440.10">
    <property type="entry name" value="L,D-transpeptidase catalytic domain-like"/>
    <property type="match status" value="1"/>
</dbReference>
<dbReference type="InterPro" id="IPR036366">
    <property type="entry name" value="PGBDSf"/>
</dbReference>
<dbReference type="Pfam" id="PF01471">
    <property type="entry name" value="PG_binding_1"/>
    <property type="match status" value="1"/>
</dbReference>
<evidence type="ECO:0000256" key="3">
    <source>
        <dbReference type="ARBA" id="ARBA00022679"/>
    </source>
</evidence>
<comment type="pathway">
    <text evidence="1 7">Cell wall biogenesis; peptidoglycan biosynthesis.</text>
</comment>
<dbReference type="PANTHER" id="PTHR41533:SF1">
    <property type="entry name" value="L,D-TRANSPEPTIDASE YCBB-RELATED"/>
    <property type="match status" value="1"/>
</dbReference>
<evidence type="ECO:0000256" key="7">
    <source>
        <dbReference type="PROSITE-ProRule" id="PRU01373"/>
    </source>
</evidence>
<keyword evidence="4 7" id="KW-0133">Cell shape</keyword>
<keyword evidence="3" id="KW-0808">Transferase</keyword>
<dbReference type="STRING" id="23.BEL05_05045"/>
<evidence type="ECO:0000256" key="1">
    <source>
        <dbReference type="ARBA" id="ARBA00004752"/>
    </source>
</evidence>
<dbReference type="RefSeq" id="WP_069672155.1">
    <property type="nucleotide sequence ID" value="NZ_JAWWDQ010000006.1"/>
</dbReference>
<dbReference type="InterPro" id="IPR052905">
    <property type="entry name" value="LD-transpeptidase_YkuD-like"/>
</dbReference>
<reference evidence="10 11" key="1">
    <citation type="submission" date="2016-07" db="EMBL/GenBank/DDBJ databases">
        <title>Whole-genome of two Shewanella species isolated from a digestive organ of sea cucumber Apostichopus japonicus Selenka 1867.</title>
        <authorList>
            <person name="Hong H.-H."/>
            <person name="Choi H."/>
            <person name="Cheon S."/>
            <person name="Oh J.-S."/>
            <person name="Lee H.-G."/>
            <person name="Park C."/>
        </authorList>
    </citation>
    <scope>NUCLEOTIDE SEQUENCE [LARGE SCALE GENOMIC DNA]</scope>
    <source>
        <strain evidence="10 11">CSB03KR</strain>
    </source>
</reference>
<sequence length="462" mass="53710">MVRWMILSLVLLVSFTSTGDERLAAANKLLLNQLDFILLASPNDEMRQLKIELASSSPESIQQASATIAGFWQNNAIETRFDSQVHFQDPYTQALATEPQVDNYLQVSNRLKYLLWLEENQAWPAIAPGVWLHLGDQHIDIPMISKRLNLLGDHPQADTDSRTFTESLHQAVLRFQRRHGLKQDGIIGPATVRWLNWSPFRRAQALASNFVEQHRYLASVEPTYLLINIPEYQMVLVDHGNIALSSKVIVGKPYRQTPLIKGQVSNLVLNPSWRVPRRLLKYDLLPKVREDGSYITARDFEVFDYSGEKVTKSDEEWRDIAKGPFHYRLVQKPGESNTLGRYKFFFANQYNIYLHDTTDKHLFAKDIRALSSGCIRVEKVEQLANWMASHLVRDKQTWVDMQIERTKTQWFAFDEKLPLHLVYWTSWLDRQNTPQYRDDIYNKNQRTNQLNSNTIRAQTQVP</sequence>
<evidence type="ECO:0000256" key="6">
    <source>
        <dbReference type="ARBA" id="ARBA00023316"/>
    </source>
</evidence>
<dbReference type="AlphaFoldDB" id="A0A1E5IP66"/>
<comment type="caution">
    <text evidence="10">The sequence shown here is derived from an EMBL/GenBank/DDBJ whole genome shotgun (WGS) entry which is preliminary data.</text>
</comment>
<feature type="domain" description="L,D-TPase catalytic" evidence="9">
    <location>
        <begin position="223"/>
        <end position="402"/>
    </location>
</feature>
<feature type="signal peptide" evidence="8">
    <location>
        <begin position="1"/>
        <end position="19"/>
    </location>
</feature>
<evidence type="ECO:0000256" key="4">
    <source>
        <dbReference type="ARBA" id="ARBA00022960"/>
    </source>
</evidence>
<dbReference type="InterPro" id="IPR036365">
    <property type="entry name" value="PGBD-like_sf"/>
</dbReference>
<dbReference type="PROSITE" id="PS52029">
    <property type="entry name" value="LD_TPASE"/>
    <property type="match status" value="1"/>
</dbReference>
<dbReference type="Gene3D" id="1.10.101.10">
    <property type="entry name" value="PGBD-like superfamily/PGBD"/>
    <property type="match status" value="1"/>
</dbReference>
<organism evidence="10 11">
    <name type="scientific">Shewanella colwelliana</name>
    <name type="common">Alteromonas colwelliana</name>
    <dbReference type="NCBI Taxonomy" id="23"/>
    <lineage>
        <taxon>Bacteria</taxon>
        <taxon>Pseudomonadati</taxon>
        <taxon>Pseudomonadota</taxon>
        <taxon>Gammaproteobacteria</taxon>
        <taxon>Alteromonadales</taxon>
        <taxon>Shewanellaceae</taxon>
        <taxon>Shewanella</taxon>
    </lineage>
</organism>
<protein>
    <submittedName>
        <fullName evidence="10">Peptidoglycan-binding protein</fullName>
    </submittedName>
</protein>
<dbReference type="InterPro" id="IPR038063">
    <property type="entry name" value="Transpep_catalytic_dom"/>
</dbReference>
<dbReference type="CDD" id="cd16913">
    <property type="entry name" value="YkuD_like"/>
    <property type="match status" value="1"/>
</dbReference>
<evidence type="ECO:0000259" key="9">
    <source>
        <dbReference type="PROSITE" id="PS52029"/>
    </source>
</evidence>
<feature type="active site" description="Nucleophile" evidence="7">
    <location>
        <position position="374"/>
    </location>
</feature>
<accession>A0A1E5IP66</accession>
<keyword evidence="5 7" id="KW-0573">Peptidoglycan synthesis</keyword>
<dbReference type="GO" id="GO:0016740">
    <property type="term" value="F:transferase activity"/>
    <property type="evidence" value="ECO:0007669"/>
    <property type="project" value="UniProtKB-KW"/>
</dbReference>
<keyword evidence="6 7" id="KW-0961">Cell wall biogenesis/degradation</keyword>
<dbReference type="UniPathway" id="UPA00219"/>
<dbReference type="GO" id="GO:0008360">
    <property type="term" value="P:regulation of cell shape"/>
    <property type="evidence" value="ECO:0007669"/>
    <property type="project" value="UniProtKB-UniRule"/>
</dbReference>
<dbReference type="Proteomes" id="UP000095230">
    <property type="component" value="Unassembled WGS sequence"/>
</dbReference>
<dbReference type="Pfam" id="PF03734">
    <property type="entry name" value="YkuD"/>
    <property type="match status" value="1"/>
</dbReference>
<evidence type="ECO:0000313" key="10">
    <source>
        <dbReference type="EMBL" id="OEG72344.1"/>
    </source>
</evidence>
<dbReference type="InterPro" id="IPR005490">
    <property type="entry name" value="LD_TPept_cat_dom"/>
</dbReference>
<dbReference type="EMBL" id="MCBT01000048">
    <property type="protein sequence ID" value="OEG72344.1"/>
    <property type="molecule type" value="Genomic_DNA"/>
</dbReference>
<dbReference type="InterPro" id="IPR002477">
    <property type="entry name" value="Peptidoglycan-bd-like"/>
</dbReference>
<keyword evidence="8" id="KW-0732">Signal</keyword>
<dbReference type="OrthoDB" id="9778545at2"/>
<evidence type="ECO:0000313" key="11">
    <source>
        <dbReference type="Proteomes" id="UP000095230"/>
    </source>
</evidence>
<proteinExistence type="inferred from homology"/>
<dbReference type="GO" id="GO:0009252">
    <property type="term" value="P:peptidoglycan biosynthetic process"/>
    <property type="evidence" value="ECO:0007669"/>
    <property type="project" value="UniProtKB-UniPathway"/>
</dbReference>
<evidence type="ECO:0000256" key="2">
    <source>
        <dbReference type="ARBA" id="ARBA00005992"/>
    </source>
</evidence>
<dbReference type="GO" id="GO:0071555">
    <property type="term" value="P:cell wall organization"/>
    <property type="evidence" value="ECO:0007669"/>
    <property type="project" value="UniProtKB-UniRule"/>
</dbReference>
<evidence type="ECO:0000256" key="8">
    <source>
        <dbReference type="SAM" id="SignalP"/>
    </source>
</evidence>
<dbReference type="PANTHER" id="PTHR41533">
    <property type="entry name" value="L,D-TRANSPEPTIDASE HI_1667-RELATED"/>
    <property type="match status" value="1"/>
</dbReference>
<gene>
    <name evidence="10" type="ORF">BEL05_05045</name>
</gene>
<evidence type="ECO:0000256" key="5">
    <source>
        <dbReference type="ARBA" id="ARBA00022984"/>
    </source>
</evidence>
<dbReference type="SUPFAM" id="SSF141523">
    <property type="entry name" value="L,D-transpeptidase catalytic domain-like"/>
    <property type="match status" value="1"/>
</dbReference>
<feature type="active site" description="Proton donor/acceptor" evidence="7">
    <location>
        <position position="355"/>
    </location>
</feature>
<feature type="chain" id="PRO_5009178934" evidence="8">
    <location>
        <begin position="20"/>
        <end position="462"/>
    </location>
</feature>
<comment type="similarity">
    <text evidence="2">Belongs to the YkuD family.</text>
</comment>
<dbReference type="SUPFAM" id="SSF47090">
    <property type="entry name" value="PGBD-like"/>
    <property type="match status" value="1"/>
</dbReference>
<dbReference type="GO" id="GO:0004180">
    <property type="term" value="F:carboxypeptidase activity"/>
    <property type="evidence" value="ECO:0007669"/>
    <property type="project" value="UniProtKB-ARBA"/>
</dbReference>
<name>A0A1E5IP66_SHECO</name>